<feature type="transmembrane region" description="Helical" evidence="1">
    <location>
        <begin position="334"/>
        <end position="354"/>
    </location>
</feature>
<feature type="transmembrane region" description="Helical" evidence="1">
    <location>
        <begin position="366"/>
        <end position="385"/>
    </location>
</feature>
<feature type="transmembrane region" description="Helical" evidence="1">
    <location>
        <begin position="206"/>
        <end position="239"/>
    </location>
</feature>
<keyword evidence="3" id="KW-1185">Reference proteome</keyword>
<evidence type="ECO:0000313" key="3">
    <source>
        <dbReference type="Proteomes" id="UP000199632"/>
    </source>
</evidence>
<keyword evidence="1" id="KW-0472">Membrane</keyword>
<dbReference type="Proteomes" id="UP000199632">
    <property type="component" value="Unassembled WGS sequence"/>
</dbReference>
<dbReference type="OrthoDB" id="5175362at2"/>
<keyword evidence="1" id="KW-1133">Transmembrane helix</keyword>
<dbReference type="EMBL" id="FNQB01000001">
    <property type="protein sequence ID" value="SDY99942.1"/>
    <property type="molecule type" value="Genomic_DNA"/>
</dbReference>
<dbReference type="STRING" id="137265.SAMN05421684_2853"/>
<feature type="transmembrane region" description="Helical" evidence="1">
    <location>
        <begin position="291"/>
        <end position="314"/>
    </location>
</feature>
<evidence type="ECO:0000313" key="2">
    <source>
        <dbReference type="EMBL" id="SDY99942.1"/>
    </source>
</evidence>
<gene>
    <name evidence="2" type="ORF">SAMN05421684_2853</name>
</gene>
<feature type="transmembrane region" description="Helical" evidence="1">
    <location>
        <begin position="173"/>
        <end position="194"/>
    </location>
</feature>
<feature type="transmembrane region" description="Helical" evidence="1">
    <location>
        <begin position="51"/>
        <end position="74"/>
    </location>
</feature>
<dbReference type="AlphaFoldDB" id="A0A1H3PFJ9"/>
<feature type="transmembrane region" description="Helical" evidence="1">
    <location>
        <begin position="17"/>
        <end position="39"/>
    </location>
</feature>
<proteinExistence type="predicted"/>
<dbReference type="RefSeq" id="WP_090790895.1">
    <property type="nucleotide sequence ID" value="NZ_BOND01000024.1"/>
</dbReference>
<reference evidence="3" key="1">
    <citation type="submission" date="2016-10" db="EMBL/GenBank/DDBJ databases">
        <authorList>
            <person name="Varghese N."/>
            <person name="Submissions S."/>
        </authorList>
    </citation>
    <scope>NUCLEOTIDE SEQUENCE [LARGE SCALE GENOMIC DNA]</scope>
    <source>
        <strain evidence="3">DSM 44718</strain>
    </source>
</reference>
<keyword evidence="1" id="KW-0812">Transmembrane</keyword>
<name>A0A1H3PFJ9_9ACTN</name>
<feature type="transmembrane region" description="Helical" evidence="1">
    <location>
        <begin position="86"/>
        <end position="105"/>
    </location>
</feature>
<evidence type="ECO:0000256" key="1">
    <source>
        <dbReference type="SAM" id="Phobius"/>
    </source>
</evidence>
<protein>
    <submittedName>
        <fullName evidence="2">Uncharacterized protein</fullName>
    </submittedName>
</protein>
<organism evidence="2 3">
    <name type="scientific">Asanoa ishikariensis</name>
    <dbReference type="NCBI Taxonomy" id="137265"/>
    <lineage>
        <taxon>Bacteria</taxon>
        <taxon>Bacillati</taxon>
        <taxon>Actinomycetota</taxon>
        <taxon>Actinomycetes</taxon>
        <taxon>Micromonosporales</taxon>
        <taxon>Micromonosporaceae</taxon>
        <taxon>Asanoa</taxon>
    </lineage>
</organism>
<feature type="transmembrane region" description="Helical" evidence="1">
    <location>
        <begin position="251"/>
        <end position="284"/>
    </location>
</feature>
<sequence>MTPEEARAAHRDERTDLFGWLVLAAVGALATWLAVRFGARLGTAGAPFLGSYALTISLASVLAPTVAVGVVAAAYRGWWERMNWPLVLLSGWLVAVLWTLSLAFVNGRDGLTDPLMVPDDYLADATRVGDHPLHYLRGYTTEGMIPSVVARGHPPGPILLLWALMRIGITDRIGLGLLLTAAGVAVVPLVLFAVRGVCGDLAARRYLPVLVLAPYAVWLAGGVEGVVAVLGAAMIAAGVHASDARRTGIRAGIWASVTGLLLGVAALFAYGAPWLGLAAAFLYFARRRAALNLFTGLGALIPVVTAERLGFNWVDGLMDARHDFAVRVEPHRSVLWWSGISLVVLLLAAGPALYASLRKSRNTPGWPFLVAAGIGVLFTLINGLARGGAETSWLPFFPWLTMAAVAPRHQGGETVPTPLLLVAAGAVTAIVIKTILI</sequence>
<accession>A0A1H3PFJ9</accession>
<feature type="transmembrane region" description="Helical" evidence="1">
    <location>
        <begin position="417"/>
        <end position="436"/>
    </location>
</feature>